<dbReference type="KEGG" id="nio:NITINOP_0309"/>
<evidence type="ECO:0000256" key="1">
    <source>
        <dbReference type="SAM" id="MobiDB-lite"/>
    </source>
</evidence>
<accession>A0A0S4KMY5</accession>
<dbReference type="EMBL" id="LN885086">
    <property type="protein sequence ID" value="CUQ65285.1"/>
    <property type="molecule type" value="Genomic_DNA"/>
</dbReference>
<protein>
    <submittedName>
        <fullName evidence="3">Uncharacterized protein</fullName>
    </submittedName>
</protein>
<feature type="transmembrane region" description="Helical" evidence="2">
    <location>
        <begin position="6"/>
        <end position="27"/>
    </location>
</feature>
<evidence type="ECO:0000313" key="3">
    <source>
        <dbReference type="EMBL" id="CUQ65285.1"/>
    </source>
</evidence>
<proteinExistence type="predicted"/>
<dbReference type="STRING" id="1715989.NITINOP_0309"/>
<evidence type="ECO:0000313" key="4">
    <source>
        <dbReference type="Proteomes" id="UP000066284"/>
    </source>
</evidence>
<name>A0A0S4KMY5_9BACT</name>
<dbReference type="AlphaFoldDB" id="A0A0S4KMY5"/>
<keyword evidence="4" id="KW-1185">Reference proteome</keyword>
<reference evidence="4" key="1">
    <citation type="submission" date="2015-09" db="EMBL/GenBank/DDBJ databases">
        <authorList>
            <person name="Daims H."/>
        </authorList>
    </citation>
    <scope>NUCLEOTIDE SEQUENCE [LARGE SCALE GENOMIC DNA]</scope>
</reference>
<dbReference type="RefSeq" id="WP_158023118.1">
    <property type="nucleotide sequence ID" value="NZ_LN885086.1"/>
</dbReference>
<feature type="region of interest" description="Disordered" evidence="1">
    <location>
        <begin position="35"/>
        <end position="57"/>
    </location>
</feature>
<keyword evidence="2" id="KW-1133">Transmembrane helix</keyword>
<organism evidence="3 4">
    <name type="scientific">Candidatus Nitrospira inopinata</name>
    <dbReference type="NCBI Taxonomy" id="1715989"/>
    <lineage>
        <taxon>Bacteria</taxon>
        <taxon>Pseudomonadati</taxon>
        <taxon>Nitrospirota</taxon>
        <taxon>Nitrospiria</taxon>
        <taxon>Nitrospirales</taxon>
        <taxon>Nitrospiraceae</taxon>
        <taxon>Nitrospira</taxon>
    </lineage>
</organism>
<gene>
    <name evidence="3" type="ORF">NITINOP_0309</name>
</gene>
<evidence type="ECO:0000256" key="2">
    <source>
        <dbReference type="SAM" id="Phobius"/>
    </source>
</evidence>
<dbReference type="Proteomes" id="UP000066284">
    <property type="component" value="Chromosome 1"/>
</dbReference>
<keyword evidence="2" id="KW-0472">Membrane</keyword>
<sequence>MDWSSVIDAGLVVTGAIAVLAMGLSTLSVEPDALSVSEPPARIQSHQMDPESLPKAA</sequence>
<keyword evidence="2" id="KW-0812">Transmembrane</keyword>